<dbReference type="SUPFAM" id="SSF52490">
    <property type="entry name" value="Tubulin nucleotide-binding domain-like"/>
    <property type="match status" value="1"/>
</dbReference>
<evidence type="ECO:0000256" key="3">
    <source>
        <dbReference type="ARBA" id="ARBA00008507"/>
    </source>
</evidence>
<dbReference type="Pfam" id="PF10644">
    <property type="entry name" value="Misat_Tub_SegII"/>
    <property type="match status" value="1"/>
</dbReference>
<dbReference type="AlphaFoldDB" id="A0A084G6I9"/>
<dbReference type="GO" id="GO:0007005">
    <property type="term" value="P:mitochondrion organization"/>
    <property type="evidence" value="ECO:0007669"/>
    <property type="project" value="InterPro"/>
</dbReference>
<accession>A0A084G6I9</accession>
<dbReference type="EMBL" id="JOWA01000098">
    <property type="protein sequence ID" value="KEZ42951.1"/>
    <property type="molecule type" value="Genomic_DNA"/>
</dbReference>
<comment type="subcellular location">
    <subcellularLocation>
        <location evidence="2">Mitochondrion</location>
    </subcellularLocation>
</comment>
<evidence type="ECO:0000256" key="1">
    <source>
        <dbReference type="ARBA" id="ARBA00003757"/>
    </source>
</evidence>
<keyword evidence="4" id="KW-0496">Mitochondrion</keyword>
<evidence type="ECO:0000259" key="7">
    <source>
        <dbReference type="Pfam" id="PF14881"/>
    </source>
</evidence>
<dbReference type="PANTHER" id="PTHR13391:SF0">
    <property type="entry name" value="PROTEIN MISATO HOMOLOG 1"/>
    <property type="match status" value="1"/>
</dbReference>
<dbReference type="RefSeq" id="XP_016642750.1">
    <property type="nucleotide sequence ID" value="XM_016787735.1"/>
</dbReference>
<dbReference type="Proteomes" id="UP000028545">
    <property type="component" value="Unassembled WGS sequence"/>
</dbReference>
<dbReference type="Pfam" id="PF14881">
    <property type="entry name" value="Tubulin_3"/>
    <property type="match status" value="1"/>
</dbReference>
<dbReference type="GeneID" id="27724470"/>
<feature type="region of interest" description="Disordered" evidence="5">
    <location>
        <begin position="148"/>
        <end position="170"/>
    </location>
</feature>
<evidence type="ECO:0000313" key="8">
    <source>
        <dbReference type="EMBL" id="KEZ42951.1"/>
    </source>
</evidence>
<protein>
    <submittedName>
        <fullName evidence="8">Putative MtDNA inheritance protein Dml1</fullName>
    </submittedName>
</protein>
<dbReference type="InterPro" id="IPR036525">
    <property type="entry name" value="Tubulin/FtsZ_GTPase_sf"/>
</dbReference>
<dbReference type="OMA" id="SYETGWM"/>
<keyword evidence="9" id="KW-1185">Reference proteome</keyword>
<feature type="domain" description="Misato Segment II tubulin-like" evidence="6">
    <location>
        <begin position="3"/>
        <end position="114"/>
    </location>
</feature>
<evidence type="ECO:0000256" key="2">
    <source>
        <dbReference type="ARBA" id="ARBA00004173"/>
    </source>
</evidence>
<comment type="caution">
    <text evidence="8">The sequence shown here is derived from an EMBL/GenBank/DDBJ whole genome shotgun (WGS) entry which is preliminary data.</text>
</comment>
<dbReference type="InterPro" id="IPR029209">
    <property type="entry name" value="DML1/Misato_tubulin"/>
</dbReference>
<evidence type="ECO:0000256" key="4">
    <source>
        <dbReference type="ARBA" id="ARBA00023128"/>
    </source>
</evidence>
<comment type="similarity">
    <text evidence="3">Belongs to the misato family.</text>
</comment>
<name>A0A084G6I9_PSEDA</name>
<evidence type="ECO:0000313" key="9">
    <source>
        <dbReference type="Proteomes" id="UP000028545"/>
    </source>
</evidence>
<sequence length="504" mass="55716">MVREIITVQLGELSNYVATHFWNTQESYFTYGDEEKSPVDHNIHWREGIGADGSETFLPRALIYDFRSSFGPLGRSNPLYENEEDDPNRHLWHGDASIHKQPLIPKSTYHAALDAGITPTLTSSAVRYWSDFTRPFFHPRSIVQLSDLEGTPSKKAATSEGKEDVGTTAPTLDTFDQGRELFKGIDAAEDVLDHHLRLFVEECDLLQGMQLVVGGEDGWSGFGAALLERVRDEYAKSCVWVWMPEGPSGGKKEKQILRLINKAKTLTETLPISTTLIPLSLPSATHLPSYSLNPSSPWHVSALLSTALESSTLPTRLHPFAQHPTPTTLSDLSAALNLQGRHNLARLQMGLGEGRGAADASEALDIDLFDLTGRTGREPKARGGAFGRVLVQRGDKRSEEQEDEVFKALFDEMNDNTPTSRFKSPLSYPLPDSFPPIYQTKSPSLTVDALLSTDAQVSVSAKTLRRLVLPVLRGDERENVGNALAEIAEEYHEGWSSGSDDDDY</sequence>
<comment type="function">
    <text evidence="1">Involved in the partitioning of the mitochondrial organelle and mitochondrial DNA (mtDNA) inheritance.</text>
</comment>
<dbReference type="OrthoDB" id="271881at2759"/>
<dbReference type="Gene3D" id="3.40.50.1440">
    <property type="entry name" value="Tubulin/FtsZ, GTPase domain"/>
    <property type="match status" value="1"/>
</dbReference>
<dbReference type="HOGENOM" id="CLU_022511_2_0_1"/>
<organism evidence="8 9">
    <name type="scientific">Pseudallescheria apiosperma</name>
    <name type="common">Scedosporium apiospermum</name>
    <dbReference type="NCBI Taxonomy" id="563466"/>
    <lineage>
        <taxon>Eukaryota</taxon>
        <taxon>Fungi</taxon>
        <taxon>Dikarya</taxon>
        <taxon>Ascomycota</taxon>
        <taxon>Pezizomycotina</taxon>
        <taxon>Sordariomycetes</taxon>
        <taxon>Hypocreomycetidae</taxon>
        <taxon>Microascales</taxon>
        <taxon>Microascaceae</taxon>
        <taxon>Scedosporium</taxon>
    </lineage>
</organism>
<dbReference type="GO" id="GO:0005739">
    <property type="term" value="C:mitochondrion"/>
    <property type="evidence" value="ECO:0007669"/>
    <property type="project" value="UniProtKB-SubCell"/>
</dbReference>
<dbReference type="PANTHER" id="PTHR13391">
    <property type="entry name" value="MITOCHONDRIAL DISTRIBUTION REGULATOR MISATO"/>
    <property type="match status" value="1"/>
</dbReference>
<dbReference type="InterPro" id="IPR049942">
    <property type="entry name" value="DML1/Misato"/>
</dbReference>
<reference evidence="8 9" key="1">
    <citation type="journal article" date="2014" name="Genome Announc.">
        <title>Draft genome sequence of the pathogenic fungus Scedosporium apiospermum.</title>
        <authorList>
            <person name="Vandeputte P."/>
            <person name="Ghamrawi S."/>
            <person name="Rechenmann M."/>
            <person name="Iltis A."/>
            <person name="Giraud S."/>
            <person name="Fleury M."/>
            <person name="Thornton C."/>
            <person name="Delhaes L."/>
            <person name="Meyer W."/>
            <person name="Papon N."/>
            <person name="Bouchara J.P."/>
        </authorList>
    </citation>
    <scope>NUCLEOTIDE SEQUENCE [LARGE SCALE GENOMIC DNA]</scope>
    <source>
        <strain evidence="8 9">IHEM 14462</strain>
    </source>
</reference>
<evidence type="ECO:0000259" key="6">
    <source>
        <dbReference type="Pfam" id="PF10644"/>
    </source>
</evidence>
<dbReference type="InterPro" id="IPR019605">
    <property type="entry name" value="Misato_II_tubulin-like"/>
</dbReference>
<dbReference type="VEuPathDB" id="FungiDB:SAPIO_CDS5398"/>
<evidence type="ECO:0000256" key="5">
    <source>
        <dbReference type="SAM" id="MobiDB-lite"/>
    </source>
</evidence>
<feature type="domain" description="DML1/Misato tubulin" evidence="7">
    <location>
        <begin position="118"/>
        <end position="317"/>
    </location>
</feature>
<dbReference type="KEGG" id="sapo:SAPIO_CDS5398"/>
<proteinExistence type="inferred from homology"/>
<gene>
    <name evidence="8" type="ORF">SAPIO_CDS5398</name>
</gene>